<dbReference type="GO" id="GO:0008757">
    <property type="term" value="F:S-adenosylmethionine-dependent methyltransferase activity"/>
    <property type="evidence" value="ECO:0007669"/>
    <property type="project" value="InterPro"/>
</dbReference>
<dbReference type="PANTHER" id="PTHR42912">
    <property type="entry name" value="METHYLTRANSFERASE"/>
    <property type="match status" value="1"/>
</dbReference>
<proteinExistence type="predicted"/>
<gene>
    <name evidence="2" type="ORF">BST17_09410</name>
</gene>
<dbReference type="InterPro" id="IPR013216">
    <property type="entry name" value="Methyltransf_11"/>
</dbReference>
<feature type="domain" description="Methyltransferase type 11" evidence="1">
    <location>
        <begin position="39"/>
        <end position="129"/>
    </location>
</feature>
<dbReference type="Proteomes" id="UP000192366">
    <property type="component" value="Unassembled WGS sequence"/>
</dbReference>
<keyword evidence="2" id="KW-0489">Methyltransferase</keyword>
<evidence type="ECO:0000313" key="2">
    <source>
        <dbReference type="EMBL" id="ORA05407.1"/>
    </source>
</evidence>
<evidence type="ECO:0000259" key="1">
    <source>
        <dbReference type="Pfam" id="PF08241"/>
    </source>
</evidence>
<dbReference type="SUPFAM" id="SSF53335">
    <property type="entry name" value="S-adenosyl-L-methionine-dependent methyltransferases"/>
    <property type="match status" value="1"/>
</dbReference>
<reference evidence="2 3" key="1">
    <citation type="submission" date="2017-02" db="EMBL/GenBank/DDBJ databases">
        <title>The new phylogeny of genus Mycobacterium.</title>
        <authorList>
            <person name="Tortoli E."/>
            <person name="Trovato A."/>
            <person name="Cirillo D.M."/>
        </authorList>
    </citation>
    <scope>NUCLEOTIDE SEQUENCE [LARGE SCALE GENOMIC DNA]</scope>
    <source>
        <strain evidence="2 3">DSM 45578</strain>
    </source>
</reference>
<comment type="caution">
    <text evidence="2">The sequence shown here is derived from an EMBL/GenBank/DDBJ whole genome shotgun (WGS) entry which is preliminary data.</text>
</comment>
<dbReference type="EMBL" id="MVHJ01000006">
    <property type="protein sequence ID" value="ORA05407.1"/>
    <property type="molecule type" value="Genomic_DNA"/>
</dbReference>
<evidence type="ECO:0000313" key="3">
    <source>
        <dbReference type="Proteomes" id="UP000192366"/>
    </source>
</evidence>
<keyword evidence="2" id="KW-0808">Transferase</keyword>
<sequence>MSLWSAGRYEAVAQQISPIAARVVDTAGRLRPLPGADVVDLACGTGSAALTAAAAGATVTGVDLTPELLAIAADKPGGDAVRWVAADAAATGLPDAAFDIVVSNMGTIFVEPVSLVAEVTRLLRPGGVFGFSTWVRDADNPFYNPIIDVLGPRPAADHSPDQWGEADVITTRLSENFGEIFIENDSHTWTFESLEQAVRFITDESPMHVDVLGRLDEPTRTRLIEAFRAALGSYARVDGTIGFQASYAVVAAVRQPA</sequence>
<dbReference type="RefSeq" id="WP_083057354.1">
    <property type="nucleotide sequence ID" value="NZ_JACKVM010000014.1"/>
</dbReference>
<dbReference type="OrthoDB" id="4722501at2"/>
<dbReference type="InterPro" id="IPR050508">
    <property type="entry name" value="Methyltransf_Superfamily"/>
</dbReference>
<dbReference type="Pfam" id="PF08241">
    <property type="entry name" value="Methyltransf_11"/>
    <property type="match status" value="1"/>
</dbReference>
<accession>A0A1W9YZG4</accession>
<name>A0A1W9YZG4_MYCBA</name>
<organism evidence="2 3">
    <name type="scientific">Mycolicibacterium bacteremicum</name>
    <name type="common">Mycobacterium bacteremicum</name>
    <dbReference type="NCBI Taxonomy" id="564198"/>
    <lineage>
        <taxon>Bacteria</taxon>
        <taxon>Bacillati</taxon>
        <taxon>Actinomycetota</taxon>
        <taxon>Actinomycetes</taxon>
        <taxon>Mycobacteriales</taxon>
        <taxon>Mycobacteriaceae</taxon>
        <taxon>Mycolicibacterium</taxon>
    </lineage>
</organism>
<dbReference type="CDD" id="cd02440">
    <property type="entry name" value="AdoMet_MTases"/>
    <property type="match status" value="1"/>
</dbReference>
<dbReference type="Gene3D" id="3.40.50.150">
    <property type="entry name" value="Vaccinia Virus protein VP39"/>
    <property type="match status" value="1"/>
</dbReference>
<dbReference type="STRING" id="564198.BST17_09410"/>
<dbReference type="GO" id="GO:0032259">
    <property type="term" value="P:methylation"/>
    <property type="evidence" value="ECO:0007669"/>
    <property type="project" value="UniProtKB-KW"/>
</dbReference>
<dbReference type="InterPro" id="IPR029063">
    <property type="entry name" value="SAM-dependent_MTases_sf"/>
</dbReference>
<keyword evidence="3" id="KW-1185">Reference proteome</keyword>
<protein>
    <submittedName>
        <fullName evidence="2">SAM-dependent methyltransferase</fullName>
    </submittedName>
</protein>
<dbReference type="AlphaFoldDB" id="A0A1W9YZG4"/>